<accession>A0A427TV36</accession>
<keyword evidence="2" id="KW-1003">Cell membrane</keyword>
<feature type="compositionally biased region" description="Polar residues" evidence="6">
    <location>
        <begin position="276"/>
        <end position="286"/>
    </location>
</feature>
<evidence type="ECO:0000256" key="1">
    <source>
        <dbReference type="ARBA" id="ARBA00004162"/>
    </source>
</evidence>
<keyword evidence="4 7" id="KW-1133">Transmembrane helix</keyword>
<reference evidence="10" key="1">
    <citation type="submission" date="2018-12" db="EMBL/GenBank/DDBJ databases">
        <title>Bacillus chawlae sp. nov., Bacillus glennii sp. nov., and Bacillus saganii sp. nov. Isolated from the Vehicle Assembly Building at Kennedy Space Center where the Viking Spacecraft were Assembled.</title>
        <authorList>
            <person name="Seuylemezian A."/>
            <person name="Vaishampayan P."/>
        </authorList>
    </citation>
    <scope>NUCLEOTIDE SEQUENCE [LARGE SCALE GENOMIC DNA]</scope>
    <source>
        <strain evidence="10">DSM 13966</strain>
    </source>
</reference>
<keyword evidence="3 7" id="KW-0812">Transmembrane</keyword>
<dbReference type="AlphaFoldDB" id="A0A427TV36"/>
<comment type="caution">
    <text evidence="9">The sequence shown here is derived from an EMBL/GenBank/DDBJ whole genome shotgun (WGS) entry which is preliminary data.</text>
</comment>
<organism evidence="9 10">
    <name type="scientific">Mesobacillus subterraneus</name>
    <dbReference type="NCBI Taxonomy" id="285983"/>
    <lineage>
        <taxon>Bacteria</taxon>
        <taxon>Bacillati</taxon>
        <taxon>Bacillota</taxon>
        <taxon>Bacilli</taxon>
        <taxon>Bacillales</taxon>
        <taxon>Bacillaceae</taxon>
        <taxon>Mesobacillus</taxon>
    </lineage>
</organism>
<dbReference type="InterPro" id="IPR024449">
    <property type="entry name" value="Anti-sigma_RsgI_N"/>
</dbReference>
<evidence type="ECO:0000256" key="7">
    <source>
        <dbReference type="SAM" id="Phobius"/>
    </source>
</evidence>
<feature type="transmembrane region" description="Helical" evidence="7">
    <location>
        <begin position="65"/>
        <end position="83"/>
    </location>
</feature>
<proteinExistence type="predicted"/>
<evidence type="ECO:0000256" key="5">
    <source>
        <dbReference type="ARBA" id="ARBA00023136"/>
    </source>
</evidence>
<dbReference type="InterPro" id="IPR055431">
    <property type="entry name" value="RsgI_M"/>
</dbReference>
<comment type="subcellular location">
    <subcellularLocation>
        <location evidence="1">Cell membrane</location>
        <topology evidence="1">Single-pass membrane protein</topology>
    </subcellularLocation>
</comment>
<evidence type="ECO:0000256" key="4">
    <source>
        <dbReference type="ARBA" id="ARBA00022989"/>
    </source>
</evidence>
<keyword evidence="5 7" id="KW-0472">Membrane</keyword>
<evidence type="ECO:0000256" key="6">
    <source>
        <dbReference type="SAM" id="MobiDB-lite"/>
    </source>
</evidence>
<dbReference type="GO" id="GO:0005886">
    <property type="term" value="C:plasma membrane"/>
    <property type="evidence" value="ECO:0007669"/>
    <property type="project" value="UniProtKB-SubCell"/>
</dbReference>
<feature type="domain" description="RsgI N-terminal anti-sigma" evidence="8">
    <location>
        <begin position="2"/>
        <end position="50"/>
    </location>
</feature>
<feature type="compositionally biased region" description="Polar residues" evidence="6">
    <location>
        <begin position="310"/>
        <end position="339"/>
    </location>
</feature>
<evidence type="ECO:0000313" key="9">
    <source>
        <dbReference type="EMBL" id="RSD28249.1"/>
    </source>
</evidence>
<evidence type="ECO:0000256" key="3">
    <source>
        <dbReference type="ARBA" id="ARBA00022692"/>
    </source>
</evidence>
<feature type="compositionally biased region" description="Basic and acidic residues" evidence="6">
    <location>
        <begin position="221"/>
        <end position="235"/>
    </location>
</feature>
<feature type="compositionally biased region" description="Low complexity" evidence="6">
    <location>
        <begin position="352"/>
        <end position="381"/>
    </location>
</feature>
<dbReference type="OrthoDB" id="9800626at2"/>
<protein>
    <submittedName>
        <fullName evidence="9">Anti-sigma factor domain-containing protein</fullName>
    </submittedName>
</protein>
<feature type="region of interest" description="Disordered" evidence="6">
    <location>
        <begin position="221"/>
        <end position="387"/>
    </location>
</feature>
<evidence type="ECO:0000259" key="8">
    <source>
        <dbReference type="PROSITE" id="PS51849"/>
    </source>
</evidence>
<evidence type="ECO:0000313" key="10">
    <source>
        <dbReference type="Proteomes" id="UP000279911"/>
    </source>
</evidence>
<dbReference type="Proteomes" id="UP000279911">
    <property type="component" value="Unassembled WGS sequence"/>
</dbReference>
<dbReference type="RefSeq" id="WP_125479333.1">
    <property type="nucleotide sequence ID" value="NZ_RSFW01000009.1"/>
</dbReference>
<evidence type="ECO:0000256" key="2">
    <source>
        <dbReference type="ARBA" id="ARBA00022475"/>
    </source>
</evidence>
<sequence length="387" mass="43149">MRKGIILEINELYLTLLTPEGEFLRARKLQQDYQVGEEIHFFPETEIVKRRKFNLSFINNMKARAVALSLAFLLVFTASLPLYQSSQVYAYMSIDVNPSVELAVNNDLKVLRLKGYNEEGKQIIQAVSGWEKQDAALVAEMILLEMEQEGYLKTRNDVVIATVHKGKVKDKIEKKLEQKISEIKQVTEEEEVVVHIYSGTTEDREEAKELGVTTGVYISKLDKEVNENKPSDHQKPRAANQKQTNSVQRPVEKPANTDNSKPGKQEAPGQVKKAQSDNAANRTNQMGPEKKKSDPPANGKEQVKREDKSQPPSSGNNKASSVKNNGQQKQENRIQNSKRQQIRQDDNGHIGNGNANNGNGNGNSNGNSVGIDKGNSNGNDNGKNDKK</sequence>
<dbReference type="Pfam" id="PF12791">
    <property type="entry name" value="RsgI_N"/>
    <property type="match status" value="1"/>
</dbReference>
<gene>
    <name evidence="9" type="ORF">EJA10_07295</name>
</gene>
<dbReference type="Pfam" id="PF23750">
    <property type="entry name" value="RsgI_M"/>
    <property type="match status" value="1"/>
</dbReference>
<name>A0A427TV36_9BACI</name>
<dbReference type="PROSITE" id="PS51849">
    <property type="entry name" value="RSGI_N"/>
    <property type="match status" value="1"/>
</dbReference>
<dbReference type="EMBL" id="RSFW01000009">
    <property type="protein sequence ID" value="RSD28249.1"/>
    <property type="molecule type" value="Genomic_DNA"/>
</dbReference>